<dbReference type="InterPro" id="IPR009027">
    <property type="entry name" value="Ribosomal_bL9/RNase_H1_N"/>
</dbReference>
<evidence type="ECO:0000313" key="7">
    <source>
        <dbReference type="Proteomes" id="UP000094819"/>
    </source>
</evidence>
<proteinExistence type="inferred from homology"/>
<protein>
    <submittedName>
        <fullName evidence="6">Ribosomal protein L9</fullName>
    </submittedName>
</protein>
<feature type="region of interest" description="Disordered" evidence="4">
    <location>
        <begin position="87"/>
        <end position="108"/>
    </location>
</feature>
<dbReference type="Gene3D" id="3.40.5.10">
    <property type="entry name" value="Ribosomal protein L9, N-terminal domain"/>
    <property type="match status" value="1"/>
</dbReference>
<keyword evidence="7" id="KW-1185">Reference proteome</keyword>
<dbReference type="GO" id="GO:0003735">
    <property type="term" value="F:structural constituent of ribosome"/>
    <property type="evidence" value="ECO:0007669"/>
    <property type="project" value="InterPro"/>
</dbReference>
<name>A0A1E3JF88_9TREE</name>
<accession>A0A1E3JF88</accession>
<dbReference type="Pfam" id="PF01281">
    <property type="entry name" value="Ribosomal_L9_N"/>
    <property type="match status" value="1"/>
</dbReference>
<dbReference type="Proteomes" id="UP000094819">
    <property type="component" value="Unassembled WGS sequence"/>
</dbReference>
<dbReference type="EMBL" id="AWGH01000008">
    <property type="protein sequence ID" value="ODN99548.1"/>
    <property type="molecule type" value="Genomic_DNA"/>
</dbReference>
<comment type="similarity">
    <text evidence="1">Belongs to the bacterial ribosomal protein bL9 family.</text>
</comment>
<dbReference type="SUPFAM" id="SSF55658">
    <property type="entry name" value="L9 N-domain-like"/>
    <property type="match status" value="1"/>
</dbReference>
<dbReference type="AlphaFoldDB" id="A0A1E3JF88"/>
<evidence type="ECO:0000256" key="4">
    <source>
        <dbReference type="SAM" id="MobiDB-lite"/>
    </source>
</evidence>
<dbReference type="GO" id="GO:1990904">
    <property type="term" value="C:ribonucleoprotein complex"/>
    <property type="evidence" value="ECO:0007669"/>
    <property type="project" value="UniProtKB-KW"/>
</dbReference>
<dbReference type="OrthoDB" id="5555409at2759"/>
<evidence type="ECO:0000259" key="5">
    <source>
        <dbReference type="Pfam" id="PF01281"/>
    </source>
</evidence>
<dbReference type="GO" id="GO:0005840">
    <property type="term" value="C:ribosome"/>
    <property type="evidence" value="ECO:0007669"/>
    <property type="project" value="UniProtKB-KW"/>
</dbReference>
<keyword evidence="3" id="KW-0687">Ribonucleoprotein</keyword>
<dbReference type="PANTHER" id="PTHR21368">
    <property type="entry name" value="50S RIBOSOMAL PROTEIN L9"/>
    <property type="match status" value="1"/>
</dbReference>
<evidence type="ECO:0000256" key="1">
    <source>
        <dbReference type="ARBA" id="ARBA00010605"/>
    </source>
</evidence>
<evidence type="ECO:0000313" key="6">
    <source>
        <dbReference type="EMBL" id="ODN99548.1"/>
    </source>
</evidence>
<sequence length="215" mass="23746">MYASTSKVLAKSGGLSLRAFSTSSTAMTKRQTFVELLQEVPGLGKAFDRVLVAPGYARNDLVPARKARFIPFKESSQRQILRMSDSERASHSLRIGAPGSSASWQQRSASDLLPTTQELLNAIHSIKSPITFSLRTVSPTSTSLHGSLNLSNVHDRIAENYGLTSKEVEIDWVEQENGARMKELGKWEALVKLRHGGREEVPIEVEVVRLETAEQ</sequence>
<dbReference type="InterPro" id="IPR000244">
    <property type="entry name" value="Ribosomal_bL9"/>
</dbReference>
<reference evidence="6 7" key="1">
    <citation type="submission" date="2016-06" db="EMBL/GenBank/DDBJ databases">
        <title>Evolution of pathogenesis and genome organization in the Tremellales.</title>
        <authorList>
            <person name="Cuomo C."/>
            <person name="Litvintseva A."/>
            <person name="Heitman J."/>
            <person name="Chen Y."/>
            <person name="Sun S."/>
            <person name="Springer D."/>
            <person name="Dromer F."/>
            <person name="Young S."/>
            <person name="Zeng Q."/>
            <person name="Chapman S."/>
            <person name="Gujja S."/>
            <person name="Saif S."/>
            <person name="Birren B."/>
        </authorList>
    </citation>
    <scope>NUCLEOTIDE SEQUENCE [LARGE SCALE GENOMIC DNA]</scope>
    <source>
        <strain evidence="6 7">CBS 7118</strain>
    </source>
</reference>
<evidence type="ECO:0000256" key="3">
    <source>
        <dbReference type="ARBA" id="ARBA00023274"/>
    </source>
</evidence>
<comment type="caution">
    <text evidence="6">The sequence shown here is derived from an EMBL/GenBank/DDBJ whole genome shotgun (WGS) entry which is preliminary data.</text>
</comment>
<keyword evidence="2 6" id="KW-0689">Ribosomal protein</keyword>
<dbReference type="RefSeq" id="XP_019032625.1">
    <property type="nucleotide sequence ID" value="XM_019175522.1"/>
</dbReference>
<dbReference type="GO" id="GO:0006412">
    <property type="term" value="P:translation"/>
    <property type="evidence" value="ECO:0007669"/>
    <property type="project" value="InterPro"/>
</dbReference>
<feature type="domain" description="Ribosomal protein L9" evidence="5">
    <location>
        <begin position="35"/>
        <end position="68"/>
    </location>
</feature>
<gene>
    <name evidence="6" type="ORF">L198_03392</name>
</gene>
<dbReference type="InterPro" id="IPR036935">
    <property type="entry name" value="Ribosomal_bL9_N_sf"/>
</dbReference>
<evidence type="ECO:0000256" key="2">
    <source>
        <dbReference type="ARBA" id="ARBA00022980"/>
    </source>
</evidence>
<dbReference type="GeneID" id="30192605"/>
<organism evidence="6 7">
    <name type="scientific">Cryptococcus wingfieldii CBS 7118</name>
    <dbReference type="NCBI Taxonomy" id="1295528"/>
    <lineage>
        <taxon>Eukaryota</taxon>
        <taxon>Fungi</taxon>
        <taxon>Dikarya</taxon>
        <taxon>Basidiomycota</taxon>
        <taxon>Agaricomycotina</taxon>
        <taxon>Tremellomycetes</taxon>
        <taxon>Tremellales</taxon>
        <taxon>Cryptococcaceae</taxon>
        <taxon>Cryptococcus</taxon>
    </lineage>
</organism>
<dbReference type="InterPro" id="IPR020070">
    <property type="entry name" value="Ribosomal_bL9_N"/>
</dbReference>